<evidence type="ECO:0000256" key="1">
    <source>
        <dbReference type="ARBA" id="ARBA00004613"/>
    </source>
</evidence>
<reference evidence="9" key="1">
    <citation type="submission" date="2025-08" db="UniProtKB">
        <authorList>
            <consortium name="RefSeq"/>
        </authorList>
    </citation>
    <scope>IDENTIFICATION</scope>
</reference>
<dbReference type="RefSeq" id="XP_012934739.1">
    <property type="nucleotide sequence ID" value="XM_013079285.2"/>
</dbReference>
<keyword evidence="5" id="KW-1015">Disulfide bond</keyword>
<protein>
    <submittedName>
        <fullName evidence="9">Nodal homolog</fullName>
    </submittedName>
</protein>
<comment type="similarity">
    <text evidence="2 6">Belongs to the TGF-beta family.</text>
</comment>
<dbReference type="PANTHER" id="PTHR11848">
    <property type="entry name" value="TGF-BETA FAMILY"/>
    <property type="match status" value="1"/>
</dbReference>
<evidence type="ECO:0000256" key="5">
    <source>
        <dbReference type="ARBA" id="ARBA00023157"/>
    </source>
</evidence>
<comment type="subcellular location">
    <subcellularLocation>
        <location evidence="1">Secreted</location>
    </subcellularLocation>
</comment>
<sequence>MVSLFNKLQRGGLLASGQRAGAVTDTIRSFSGRNLRSTRRGKSVVNFNIPYLPQHEKLRTAEVRFLRHPDNNANSRRYKFRIHIRKNGKIAGKFVVRQRCVAQGEYDVFDVTDIVRPWINSYHGNISLQIRVSKKLQRQTLVALKDTSLQSTSLIVLYLEDSEFLKNMYTSFTEDDIAEHSTHRAKRDLSLKENQHMGTDIFDVLSNSTILTKFRVRRDSKKNRRRRTRKNRKWFRTGRKENCQIYDFEVDFNAIGWGQWIIHPKRFNSRFCFGQCPSPIDVKYKPTNHAMLQTLMRMKRPNVAPLPCCVPTRLSPVSMLYFEYDEIVVRHHEDMVADECGCR</sequence>
<evidence type="ECO:0000313" key="9">
    <source>
        <dbReference type="RefSeq" id="XP_012934739.1"/>
    </source>
</evidence>
<dbReference type="Proteomes" id="UP000694888">
    <property type="component" value="Unplaced"/>
</dbReference>
<dbReference type="InterPro" id="IPR001839">
    <property type="entry name" value="TGF-b_C"/>
</dbReference>
<evidence type="ECO:0000313" key="8">
    <source>
        <dbReference type="Proteomes" id="UP000694888"/>
    </source>
</evidence>
<gene>
    <name evidence="9" type="primary">LOC100533280</name>
</gene>
<keyword evidence="4 6" id="KW-0339">Growth factor</keyword>
<dbReference type="InterPro" id="IPR017948">
    <property type="entry name" value="TGFb_CS"/>
</dbReference>
<dbReference type="PROSITE" id="PS00250">
    <property type="entry name" value="TGF_BETA_1"/>
    <property type="match status" value="1"/>
</dbReference>
<organism evidence="8 9">
    <name type="scientific">Aplysia californica</name>
    <name type="common">California sea hare</name>
    <dbReference type="NCBI Taxonomy" id="6500"/>
    <lineage>
        <taxon>Eukaryota</taxon>
        <taxon>Metazoa</taxon>
        <taxon>Spiralia</taxon>
        <taxon>Lophotrochozoa</taxon>
        <taxon>Mollusca</taxon>
        <taxon>Gastropoda</taxon>
        <taxon>Heterobranchia</taxon>
        <taxon>Euthyneura</taxon>
        <taxon>Tectipleura</taxon>
        <taxon>Aplysiida</taxon>
        <taxon>Aplysioidea</taxon>
        <taxon>Aplysiidae</taxon>
        <taxon>Aplysia</taxon>
    </lineage>
</organism>
<dbReference type="InterPro" id="IPR015615">
    <property type="entry name" value="TGF-beta-rel"/>
</dbReference>
<evidence type="ECO:0000256" key="4">
    <source>
        <dbReference type="ARBA" id="ARBA00023030"/>
    </source>
</evidence>
<proteinExistence type="inferred from homology"/>
<accession>A0ABM0ZUI6</accession>
<feature type="domain" description="TGF-beta family profile" evidence="7">
    <location>
        <begin position="224"/>
        <end position="343"/>
    </location>
</feature>
<dbReference type="SMART" id="SM00204">
    <property type="entry name" value="TGFB"/>
    <property type="match status" value="1"/>
</dbReference>
<evidence type="ECO:0000259" key="7">
    <source>
        <dbReference type="PROSITE" id="PS51362"/>
    </source>
</evidence>
<dbReference type="InterPro" id="IPR029034">
    <property type="entry name" value="Cystine-knot_cytokine"/>
</dbReference>
<evidence type="ECO:0000256" key="2">
    <source>
        <dbReference type="ARBA" id="ARBA00006656"/>
    </source>
</evidence>
<dbReference type="SUPFAM" id="SSF57501">
    <property type="entry name" value="Cystine-knot cytokines"/>
    <property type="match status" value="1"/>
</dbReference>
<keyword evidence="3" id="KW-0964">Secreted</keyword>
<dbReference type="Pfam" id="PF00688">
    <property type="entry name" value="TGFb_propeptide"/>
    <property type="match status" value="1"/>
</dbReference>
<keyword evidence="8" id="KW-1185">Reference proteome</keyword>
<dbReference type="InterPro" id="IPR001111">
    <property type="entry name" value="TGF-b_propeptide"/>
</dbReference>
<dbReference type="GeneID" id="100533280"/>
<dbReference type="Gene3D" id="2.10.90.10">
    <property type="entry name" value="Cystine-knot cytokines"/>
    <property type="match status" value="1"/>
</dbReference>
<dbReference type="Pfam" id="PF00019">
    <property type="entry name" value="TGF_beta"/>
    <property type="match status" value="1"/>
</dbReference>
<evidence type="ECO:0000256" key="3">
    <source>
        <dbReference type="ARBA" id="ARBA00022525"/>
    </source>
</evidence>
<dbReference type="PANTHER" id="PTHR11848:SF302">
    <property type="entry name" value="TGF-BETA FAMILY PROFILE DOMAIN-CONTAINING PROTEIN"/>
    <property type="match status" value="1"/>
</dbReference>
<dbReference type="CDD" id="cd13759">
    <property type="entry name" value="TGF_beta_NODAL"/>
    <property type="match status" value="1"/>
</dbReference>
<dbReference type="PROSITE" id="PS51362">
    <property type="entry name" value="TGF_BETA_2"/>
    <property type="match status" value="1"/>
</dbReference>
<evidence type="ECO:0000256" key="6">
    <source>
        <dbReference type="RuleBase" id="RU000354"/>
    </source>
</evidence>
<name>A0ABM0ZUI6_APLCA</name>
<dbReference type="Gene3D" id="2.60.120.970">
    <property type="match status" value="1"/>
</dbReference>